<reference evidence="4" key="2">
    <citation type="submission" date="2023-05" db="EMBL/GenBank/DDBJ databases">
        <authorList>
            <consortium name="Lawrence Berkeley National Laboratory"/>
            <person name="Steindorff A."/>
            <person name="Hensen N."/>
            <person name="Bonometti L."/>
            <person name="Westerberg I."/>
            <person name="Brannstrom I.O."/>
            <person name="Guillou S."/>
            <person name="Cros-Aarteil S."/>
            <person name="Calhoun S."/>
            <person name="Haridas S."/>
            <person name="Kuo A."/>
            <person name="Mondo S."/>
            <person name="Pangilinan J."/>
            <person name="Riley R."/>
            <person name="Labutti K."/>
            <person name="Andreopoulos B."/>
            <person name="Lipzen A."/>
            <person name="Chen C."/>
            <person name="Yanf M."/>
            <person name="Daum C."/>
            <person name="Ng V."/>
            <person name="Clum A."/>
            <person name="Ohm R."/>
            <person name="Martin F."/>
            <person name="Silar P."/>
            <person name="Natvig D."/>
            <person name="Lalanne C."/>
            <person name="Gautier V."/>
            <person name="Ament-Velasquez S.L."/>
            <person name="Kruys A."/>
            <person name="Hutchinson M.I."/>
            <person name="Powell A.J."/>
            <person name="Barry K."/>
            <person name="Miller A.N."/>
            <person name="Grigoriev I.V."/>
            <person name="Debuchy R."/>
            <person name="Gladieux P."/>
            <person name="Thoren M.H."/>
            <person name="Johannesson H."/>
        </authorList>
    </citation>
    <scope>NUCLEOTIDE SEQUENCE</scope>
    <source>
        <strain evidence="4">CBS 731.68</strain>
    </source>
</reference>
<dbReference type="InterPro" id="IPR036864">
    <property type="entry name" value="Zn2-C6_fun-type_DNA-bd_sf"/>
</dbReference>
<reference evidence="4" key="1">
    <citation type="journal article" date="2023" name="Mol. Phylogenet. Evol.">
        <title>Genome-scale phylogeny and comparative genomics of the fungal order Sordariales.</title>
        <authorList>
            <person name="Hensen N."/>
            <person name="Bonometti L."/>
            <person name="Westerberg I."/>
            <person name="Brannstrom I.O."/>
            <person name="Guillou S."/>
            <person name="Cros-Aarteil S."/>
            <person name="Calhoun S."/>
            <person name="Haridas S."/>
            <person name="Kuo A."/>
            <person name="Mondo S."/>
            <person name="Pangilinan J."/>
            <person name="Riley R."/>
            <person name="LaButti K."/>
            <person name="Andreopoulos B."/>
            <person name="Lipzen A."/>
            <person name="Chen C."/>
            <person name="Yan M."/>
            <person name="Daum C."/>
            <person name="Ng V."/>
            <person name="Clum A."/>
            <person name="Steindorff A."/>
            <person name="Ohm R.A."/>
            <person name="Martin F."/>
            <person name="Silar P."/>
            <person name="Natvig D.O."/>
            <person name="Lalanne C."/>
            <person name="Gautier V."/>
            <person name="Ament-Velasquez S.L."/>
            <person name="Kruys A."/>
            <person name="Hutchinson M.I."/>
            <person name="Powell A.J."/>
            <person name="Barry K."/>
            <person name="Miller A.N."/>
            <person name="Grigoriev I.V."/>
            <person name="Debuchy R."/>
            <person name="Gladieux P."/>
            <person name="Hiltunen Thoren M."/>
            <person name="Johannesson H."/>
        </authorList>
    </citation>
    <scope>NUCLEOTIDE SEQUENCE</scope>
    <source>
        <strain evidence="4">CBS 731.68</strain>
    </source>
</reference>
<name>A0AAN6U5R1_9PEZI</name>
<proteinExistence type="predicted"/>
<dbReference type="RefSeq" id="XP_062650653.1">
    <property type="nucleotide sequence ID" value="XM_062796885.1"/>
</dbReference>
<dbReference type="InterPro" id="IPR001138">
    <property type="entry name" value="Zn2Cys6_DnaBD"/>
</dbReference>
<evidence type="ECO:0000313" key="4">
    <source>
        <dbReference type="EMBL" id="KAK4126882.1"/>
    </source>
</evidence>
<sequence>MTAGSSSLKKKSIRPHRKSRTGCSFCKRRKVKCNEGKPCSNCRSFGLPCDLVSDAGRVEYGTVSAPRRGPGRPRKVWTDTPNTPPPISGVTSPQRRPLAVNVDSAQVNLGNAELLLHFITTTTETFAAGPDDPDILQFWKRNVPHIGLSHAFVLHLILATAAFHLAYLAKEGDQAATSDPQAPLPLRRSRSDYVDLAHQHFTVGLSGFSSQLSQAGPENCGALYLAAVLTSYCTFAAGPTSCHDVLVCTVHERGRQDTTQDPFSIPPLSMPFIQGVRLMRQCFSPDVLFAGLMKPLGPVSAPPGLLEQPVYAGVGFPRLDWEDALDRLRAFIASARPNKNNQEDAAAASLRALDCLIDIYEATYGRRSGLGDTITYRGSHVNQFVFGWLYRVEPGFVACVRKGESLALLVLAHYAVLLNMDAVQKGWYIEGWKDHIIAVVDGLVGDGEFKEFLMWPMETHFAERGNRERGELSGLDSVVKTGSS</sequence>
<dbReference type="Gene3D" id="4.10.240.10">
    <property type="entry name" value="Zn(2)-C6 fungal-type DNA-binding domain"/>
    <property type="match status" value="1"/>
</dbReference>
<evidence type="ECO:0000256" key="1">
    <source>
        <dbReference type="ARBA" id="ARBA00023242"/>
    </source>
</evidence>
<dbReference type="CDD" id="cd00067">
    <property type="entry name" value="GAL4"/>
    <property type="match status" value="1"/>
</dbReference>
<dbReference type="Pfam" id="PF00172">
    <property type="entry name" value="Zn_clus"/>
    <property type="match status" value="1"/>
</dbReference>
<dbReference type="PROSITE" id="PS50048">
    <property type="entry name" value="ZN2_CY6_FUNGAL_2"/>
    <property type="match status" value="1"/>
</dbReference>
<dbReference type="AlphaFoldDB" id="A0AAN6U5R1"/>
<evidence type="ECO:0000256" key="2">
    <source>
        <dbReference type="SAM" id="MobiDB-lite"/>
    </source>
</evidence>
<dbReference type="SMART" id="SM00066">
    <property type="entry name" value="GAL4"/>
    <property type="match status" value="1"/>
</dbReference>
<feature type="domain" description="Zn(2)-C6 fungal-type" evidence="3">
    <location>
        <begin position="22"/>
        <end position="51"/>
    </location>
</feature>
<keyword evidence="5" id="KW-1185">Reference proteome</keyword>
<accession>A0AAN6U5R1</accession>
<dbReference type="PANTHER" id="PTHR47657:SF13">
    <property type="entry name" value="ZN(2)-C6 FUNGAL-TYPE DOMAIN-CONTAINING PROTEIN-RELATED"/>
    <property type="match status" value="1"/>
</dbReference>
<dbReference type="GO" id="GO:0008270">
    <property type="term" value="F:zinc ion binding"/>
    <property type="evidence" value="ECO:0007669"/>
    <property type="project" value="InterPro"/>
</dbReference>
<gene>
    <name evidence="4" type="ORF">N657DRAFT_687272</name>
</gene>
<dbReference type="Proteomes" id="UP001302602">
    <property type="component" value="Unassembled WGS sequence"/>
</dbReference>
<keyword evidence="1" id="KW-0539">Nucleus</keyword>
<dbReference type="PANTHER" id="PTHR47657">
    <property type="entry name" value="STEROL REGULATORY ELEMENT-BINDING PROTEIN ECM22"/>
    <property type="match status" value="1"/>
</dbReference>
<evidence type="ECO:0000259" key="3">
    <source>
        <dbReference type="PROSITE" id="PS50048"/>
    </source>
</evidence>
<protein>
    <recommendedName>
        <fullName evidence="3">Zn(2)-C6 fungal-type domain-containing protein</fullName>
    </recommendedName>
</protein>
<dbReference type="SUPFAM" id="SSF57701">
    <property type="entry name" value="Zn2/Cys6 DNA-binding domain"/>
    <property type="match status" value="1"/>
</dbReference>
<dbReference type="PROSITE" id="PS00463">
    <property type="entry name" value="ZN2_CY6_FUNGAL_1"/>
    <property type="match status" value="1"/>
</dbReference>
<comment type="caution">
    <text evidence="4">The sequence shown here is derived from an EMBL/GenBank/DDBJ whole genome shotgun (WGS) entry which is preliminary data.</text>
</comment>
<dbReference type="InterPro" id="IPR052400">
    <property type="entry name" value="Zn2-C6_fungal_TF"/>
</dbReference>
<dbReference type="GO" id="GO:0000981">
    <property type="term" value="F:DNA-binding transcription factor activity, RNA polymerase II-specific"/>
    <property type="evidence" value="ECO:0007669"/>
    <property type="project" value="InterPro"/>
</dbReference>
<dbReference type="GeneID" id="87833653"/>
<organism evidence="4 5">
    <name type="scientific">Parathielavia appendiculata</name>
    <dbReference type="NCBI Taxonomy" id="2587402"/>
    <lineage>
        <taxon>Eukaryota</taxon>
        <taxon>Fungi</taxon>
        <taxon>Dikarya</taxon>
        <taxon>Ascomycota</taxon>
        <taxon>Pezizomycotina</taxon>
        <taxon>Sordariomycetes</taxon>
        <taxon>Sordariomycetidae</taxon>
        <taxon>Sordariales</taxon>
        <taxon>Chaetomiaceae</taxon>
        <taxon>Parathielavia</taxon>
    </lineage>
</organism>
<evidence type="ECO:0000313" key="5">
    <source>
        <dbReference type="Proteomes" id="UP001302602"/>
    </source>
</evidence>
<dbReference type="EMBL" id="MU853224">
    <property type="protein sequence ID" value="KAK4126882.1"/>
    <property type="molecule type" value="Genomic_DNA"/>
</dbReference>
<feature type="region of interest" description="Disordered" evidence="2">
    <location>
        <begin position="62"/>
        <end position="94"/>
    </location>
</feature>